<dbReference type="Proteomes" id="UP000199173">
    <property type="component" value="Unassembled WGS sequence"/>
</dbReference>
<sequence length="86" mass="8665">MKELNNNEMMAVSGAGFLSNAAGAFGGGLGGIVDLFLGGKNTTFSDAGRSICESVAGVVESGYNMVKNAVSSLFGGLFGMFGSKDQ</sequence>
<dbReference type="Proteomes" id="UP000198760">
    <property type="component" value="Unassembled WGS sequence"/>
</dbReference>
<organism evidence="1 4">
    <name type="scientific">Kosakonia radicincitans</name>
    <dbReference type="NCBI Taxonomy" id="283686"/>
    <lineage>
        <taxon>Bacteria</taxon>
        <taxon>Pseudomonadati</taxon>
        <taxon>Pseudomonadota</taxon>
        <taxon>Gammaproteobacteria</taxon>
        <taxon>Enterobacterales</taxon>
        <taxon>Enterobacteriaceae</taxon>
        <taxon>Kosakonia</taxon>
    </lineage>
</organism>
<accession>A0AAX2EPE2</accession>
<keyword evidence="3" id="KW-1185">Reference proteome</keyword>
<name>A0AAX2EPE2_9ENTR</name>
<reference evidence="3 4" key="1">
    <citation type="submission" date="2016-10" db="EMBL/GenBank/DDBJ databases">
        <authorList>
            <person name="Varghese N."/>
            <person name="Submissions S."/>
        </authorList>
    </citation>
    <scope>NUCLEOTIDE SEQUENCE [LARGE SCALE GENOMIC DNA]</scope>
    <source>
        <strain evidence="2 3">NFIX06</strain>
        <strain evidence="1 4">NFIX08</strain>
    </source>
</reference>
<dbReference type="RefSeq" id="WP_007375109.1">
    <property type="nucleotide sequence ID" value="NZ_CABVLS010000011.1"/>
</dbReference>
<evidence type="ECO:0000313" key="3">
    <source>
        <dbReference type="Proteomes" id="UP000198760"/>
    </source>
</evidence>
<dbReference type="AlphaFoldDB" id="A0AAX2EPE2"/>
<evidence type="ECO:0000313" key="4">
    <source>
        <dbReference type="Proteomes" id="UP000199173"/>
    </source>
</evidence>
<evidence type="ECO:0000313" key="2">
    <source>
        <dbReference type="EMBL" id="SFT56531.1"/>
    </source>
</evidence>
<dbReference type="KEGG" id="krd:A3780_11330"/>
<dbReference type="GeneID" id="66392559"/>
<proteinExistence type="predicted"/>
<dbReference type="EMBL" id="FPAV01000002">
    <property type="protein sequence ID" value="SFT56531.1"/>
    <property type="molecule type" value="Genomic_DNA"/>
</dbReference>
<protein>
    <submittedName>
        <fullName evidence="1">Uncharacterized protein</fullName>
    </submittedName>
</protein>
<gene>
    <name evidence="2" type="ORF">SAMN03159428_01080</name>
    <name evidence="1" type="ORF">SAMN03159514_01264</name>
</gene>
<dbReference type="EMBL" id="FOYJ01000002">
    <property type="protein sequence ID" value="SFR04219.1"/>
    <property type="molecule type" value="Genomic_DNA"/>
</dbReference>
<comment type="caution">
    <text evidence="1">The sequence shown here is derived from an EMBL/GenBank/DDBJ whole genome shotgun (WGS) entry which is preliminary data.</text>
</comment>
<evidence type="ECO:0000313" key="1">
    <source>
        <dbReference type="EMBL" id="SFR04219.1"/>
    </source>
</evidence>